<dbReference type="Pfam" id="PF00437">
    <property type="entry name" value="T2SSE"/>
    <property type="match status" value="1"/>
</dbReference>
<dbReference type="PANTHER" id="PTHR30258">
    <property type="entry name" value="TYPE II SECRETION SYSTEM PROTEIN GSPE-RELATED"/>
    <property type="match status" value="1"/>
</dbReference>
<evidence type="ECO:0000313" key="6">
    <source>
        <dbReference type="Proteomes" id="UP000177122"/>
    </source>
</evidence>
<accession>A0A1G2CXD1</accession>
<dbReference type="AlphaFoldDB" id="A0A1G2CXD1"/>
<dbReference type="PROSITE" id="PS00662">
    <property type="entry name" value="T2SP_E"/>
    <property type="match status" value="1"/>
</dbReference>
<dbReference type="InterPro" id="IPR007831">
    <property type="entry name" value="T2SS_GspE_N"/>
</dbReference>
<keyword evidence="2" id="KW-0547">Nucleotide-binding</keyword>
<comment type="caution">
    <text evidence="5">The sequence shown here is derived from an EMBL/GenBank/DDBJ whole genome shotgun (WGS) entry which is preliminary data.</text>
</comment>
<dbReference type="InterPro" id="IPR027417">
    <property type="entry name" value="P-loop_NTPase"/>
</dbReference>
<dbReference type="EMBL" id="MHLI01000005">
    <property type="protein sequence ID" value="OGZ06039.1"/>
    <property type="molecule type" value="Genomic_DNA"/>
</dbReference>
<dbReference type="Proteomes" id="UP000177122">
    <property type="component" value="Unassembled WGS sequence"/>
</dbReference>
<dbReference type="Gene3D" id="3.40.50.300">
    <property type="entry name" value="P-loop containing nucleotide triphosphate hydrolases"/>
    <property type="match status" value="1"/>
</dbReference>
<gene>
    <name evidence="5" type="ORF">A2845_01300</name>
</gene>
<dbReference type="InterPro" id="IPR003593">
    <property type="entry name" value="AAA+_ATPase"/>
</dbReference>
<protein>
    <recommendedName>
        <fullName evidence="4">Bacterial type II secretion system protein E domain-containing protein</fullName>
    </recommendedName>
</protein>
<dbReference type="SUPFAM" id="SSF160246">
    <property type="entry name" value="EspE N-terminal domain-like"/>
    <property type="match status" value="1"/>
</dbReference>
<evidence type="ECO:0000256" key="2">
    <source>
        <dbReference type="ARBA" id="ARBA00022741"/>
    </source>
</evidence>
<evidence type="ECO:0000256" key="3">
    <source>
        <dbReference type="ARBA" id="ARBA00022840"/>
    </source>
</evidence>
<dbReference type="SUPFAM" id="SSF52540">
    <property type="entry name" value="P-loop containing nucleoside triphosphate hydrolases"/>
    <property type="match status" value="1"/>
</dbReference>
<dbReference type="InterPro" id="IPR037257">
    <property type="entry name" value="T2SS_E_N_sf"/>
</dbReference>
<dbReference type="InterPro" id="IPR001482">
    <property type="entry name" value="T2SS/T4SS_dom"/>
</dbReference>
<dbReference type="Gene3D" id="3.30.450.90">
    <property type="match status" value="1"/>
</dbReference>
<proteinExistence type="inferred from homology"/>
<dbReference type="PANTHER" id="PTHR30258:SF1">
    <property type="entry name" value="PROTEIN TRANSPORT PROTEIN HOFB HOMOLOG"/>
    <property type="match status" value="1"/>
</dbReference>
<feature type="domain" description="Bacterial type II secretion system protein E" evidence="4">
    <location>
        <begin position="393"/>
        <end position="407"/>
    </location>
</feature>
<reference evidence="5 6" key="1">
    <citation type="journal article" date="2016" name="Nat. Commun.">
        <title>Thousands of microbial genomes shed light on interconnected biogeochemical processes in an aquifer system.</title>
        <authorList>
            <person name="Anantharaman K."/>
            <person name="Brown C.T."/>
            <person name="Hug L.A."/>
            <person name="Sharon I."/>
            <person name="Castelle C.J."/>
            <person name="Probst A.J."/>
            <person name="Thomas B.C."/>
            <person name="Singh A."/>
            <person name="Wilkins M.J."/>
            <person name="Karaoz U."/>
            <person name="Brodie E.L."/>
            <person name="Williams K.H."/>
            <person name="Hubbard S.S."/>
            <person name="Banfield J.F."/>
        </authorList>
    </citation>
    <scope>NUCLEOTIDE SEQUENCE [LARGE SCALE GENOMIC DNA]</scope>
</reference>
<sequence>MSFPLFLAQKGLFREDDIPELTKEAEKALGGIDEVLSRGGMSGDDILTLKSEYYGMPARTLDGTKIPVDVLKYIPEDSARHYQVAPLSVENQILEIGIVDPDMTQARDAVQFIAAKLGMPFKFFLITQTDFNQILVQYQNLSGEVGKALSELGTGEHKELTEASAQGDVSTIDEHARVDVKGEESRIVEDAPVTKIVAVILKHAVEGNASDVHIEHTGEKVRVRFRVDGVMYTSLILPVNVHSAVVARIKILAQLKLDEKRKPQDGRFSARMDDKKVDFRVSTFPAYYGEKVVMRILDTGKGVKSLDQMGLSAEHLKLLRDAISTPYGLILVTGPTGSGKSTTLYSMLNELDREKRNVISLEDPVEYNIPGVSQSQVRPEIGYTFASGLRSILRQDPDIIMVGEIRDKETAQLAIQAALTGHLVFSTLHTNNAAGVIPRLIDMEVDPYLIAPTLIMALGQRLLRTMCPESKSPVPLTESMRLMIEKQLSDLPKEARDLITIPDHVYEAVPSPSCPSGTKGRTAVFEFLKMDRDLEHIVLTNPVEQAVYEAARAKGMLTMKDDAIKKAFEGIIPFEEINNIV</sequence>
<evidence type="ECO:0000256" key="1">
    <source>
        <dbReference type="ARBA" id="ARBA00006611"/>
    </source>
</evidence>
<dbReference type="Gene3D" id="3.30.300.160">
    <property type="entry name" value="Type II secretion system, protein E, N-terminal domain"/>
    <property type="match status" value="1"/>
</dbReference>
<dbReference type="GO" id="GO:0016887">
    <property type="term" value="F:ATP hydrolysis activity"/>
    <property type="evidence" value="ECO:0007669"/>
    <property type="project" value="TreeGrafter"/>
</dbReference>
<dbReference type="SMART" id="SM00382">
    <property type="entry name" value="AAA"/>
    <property type="match status" value="1"/>
</dbReference>
<evidence type="ECO:0000313" key="5">
    <source>
        <dbReference type="EMBL" id="OGZ06039.1"/>
    </source>
</evidence>
<dbReference type="Pfam" id="PF05157">
    <property type="entry name" value="MshEN"/>
    <property type="match status" value="1"/>
</dbReference>
<organism evidence="5 6">
    <name type="scientific">Candidatus Lloydbacteria bacterium RIFCSPHIGHO2_01_FULL_49_22</name>
    <dbReference type="NCBI Taxonomy" id="1798658"/>
    <lineage>
        <taxon>Bacteria</taxon>
        <taxon>Candidatus Lloydiibacteriota</taxon>
    </lineage>
</organism>
<comment type="similarity">
    <text evidence="1">Belongs to the GSP E family.</text>
</comment>
<dbReference type="GO" id="GO:0005524">
    <property type="term" value="F:ATP binding"/>
    <property type="evidence" value="ECO:0007669"/>
    <property type="project" value="UniProtKB-KW"/>
</dbReference>
<name>A0A1G2CXD1_9BACT</name>
<dbReference type="CDD" id="cd01129">
    <property type="entry name" value="PulE-GspE-like"/>
    <property type="match status" value="1"/>
</dbReference>
<keyword evidence="3" id="KW-0067">ATP-binding</keyword>
<evidence type="ECO:0000259" key="4">
    <source>
        <dbReference type="PROSITE" id="PS00662"/>
    </source>
</evidence>
<dbReference type="GO" id="GO:0005886">
    <property type="term" value="C:plasma membrane"/>
    <property type="evidence" value="ECO:0007669"/>
    <property type="project" value="TreeGrafter"/>
</dbReference>